<dbReference type="Proteomes" id="UP000054485">
    <property type="component" value="Unassembled WGS sequence"/>
</dbReference>
<feature type="compositionally biased region" description="Low complexity" evidence="1">
    <location>
        <begin position="172"/>
        <end position="182"/>
    </location>
</feature>
<evidence type="ECO:0000313" key="3">
    <source>
        <dbReference type="EMBL" id="KIK33380.1"/>
    </source>
</evidence>
<feature type="compositionally biased region" description="Polar residues" evidence="1">
    <location>
        <begin position="42"/>
        <end position="58"/>
    </location>
</feature>
<feature type="region of interest" description="Disordered" evidence="1">
    <location>
        <begin position="30"/>
        <end position="136"/>
    </location>
</feature>
<evidence type="ECO:0000256" key="1">
    <source>
        <dbReference type="SAM" id="MobiDB-lite"/>
    </source>
</evidence>
<feature type="domain" description="DUF6532" evidence="2">
    <location>
        <begin position="301"/>
        <end position="505"/>
    </location>
</feature>
<dbReference type="AlphaFoldDB" id="A0A0C9Z772"/>
<gene>
    <name evidence="3" type="ORF">CY34DRAFT_110654</name>
</gene>
<name>A0A0C9Z772_9AGAM</name>
<feature type="region of interest" description="Disordered" evidence="1">
    <location>
        <begin position="152"/>
        <end position="187"/>
    </location>
</feature>
<dbReference type="OrthoDB" id="2637451at2759"/>
<accession>A0A0C9Z772</accession>
<dbReference type="InParanoid" id="A0A0C9Z772"/>
<proteinExistence type="predicted"/>
<sequence length="555" mass="62419">MDRKTYLIQARRKAKDQALDNLVWQALKGWSKQPSKHREPLSSINVEPVQNQVNSGKNYRTKAMGLPPKYSKGRNRLERPLPSPDPDSEEEVIKPQWQSKKLRRPAIMESASDKENDTIEDSDKSESEESEIKPAESIAKSLFREVPTTTIAGSRQRTPHHRRLATVPPTPKTTSSSRSLKTPPQPIWGSRFKPLSIPLWDSIMTSSSFGSQGLTGTSHVANRSFSGESILVDDESDDHSPTLNIKPEPDSADESDPEPHSTESSLQADPIAHIVYSKTGSVRLTDQNIELRNVIQCGILEVKGYIAFKHSYPDLVSKNVYAREILLKAAQYHSAVPIEKRMRIDNEYLSALTNLIDARASLFRSDIKDVASKSISGYFRLGGSDNDTILDRLLANHSYIFPQTFDAGGLPSPNRQKPYQTQPVFVVMYEVFFKHLKSVGVQFGQRFRDIANNKGGRPEIPIPMLSIVCTAIRAILLAKKNGSSDDFKFTGNQFLDIYNHHVLLLGSIQKKAPVKYHKMMSDIYDEVYRFRHSNSGGYDQDDSLSFLDLDGMEDE</sequence>
<dbReference type="HOGENOM" id="CLU_491054_0_0_1"/>
<dbReference type="EMBL" id="KN835955">
    <property type="protein sequence ID" value="KIK33380.1"/>
    <property type="molecule type" value="Genomic_DNA"/>
</dbReference>
<dbReference type="Pfam" id="PF20149">
    <property type="entry name" value="DUF6532"/>
    <property type="match status" value="1"/>
</dbReference>
<organism evidence="3 4">
    <name type="scientific">Suillus luteus UH-Slu-Lm8-n1</name>
    <dbReference type="NCBI Taxonomy" id="930992"/>
    <lineage>
        <taxon>Eukaryota</taxon>
        <taxon>Fungi</taxon>
        <taxon>Dikarya</taxon>
        <taxon>Basidiomycota</taxon>
        <taxon>Agaricomycotina</taxon>
        <taxon>Agaricomycetes</taxon>
        <taxon>Agaricomycetidae</taxon>
        <taxon>Boletales</taxon>
        <taxon>Suillineae</taxon>
        <taxon>Suillaceae</taxon>
        <taxon>Suillus</taxon>
    </lineage>
</organism>
<protein>
    <recommendedName>
        <fullName evidence="2">DUF6532 domain-containing protein</fullName>
    </recommendedName>
</protein>
<keyword evidence="4" id="KW-1185">Reference proteome</keyword>
<evidence type="ECO:0000259" key="2">
    <source>
        <dbReference type="Pfam" id="PF20149"/>
    </source>
</evidence>
<dbReference type="STRING" id="930992.A0A0C9Z772"/>
<dbReference type="InterPro" id="IPR045341">
    <property type="entry name" value="DUF6532"/>
</dbReference>
<feature type="compositionally biased region" description="Basic and acidic residues" evidence="1">
    <location>
        <begin position="111"/>
        <end position="134"/>
    </location>
</feature>
<reference evidence="4" key="2">
    <citation type="submission" date="2015-01" db="EMBL/GenBank/DDBJ databases">
        <title>Evolutionary Origins and Diversification of the Mycorrhizal Mutualists.</title>
        <authorList>
            <consortium name="DOE Joint Genome Institute"/>
            <consortium name="Mycorrhizal Genomics Consortium"/>
            <person name="Kohler A."/>
            <person name="Kuo A."/>
            <person name="Nagy L.G."/>
            <person name="Floudas D."/>
            <person name="Copeland A."/>
            <person name="Barry K.W."/>
            <person name="Cichocki N."/>
            <person name="Veneault-Fourrey C."/>
            <person name="LaButti K."/>
            <person name="Lindquist E.A."/>
            <person name="Lipzen A."/>
            <person name="Lundell T."/>
            <person name="Morin E."/>
            <person name="Murat C."/>
            <person name="Riley R."/>
            <person name="Ohm R."/>
            <person name="Sun H."/>
            <person name="Tunlid A."/>
            <person name="Henrissat B."/>
            <person name="Grigoriev I.V."/>
            <person name="Hibbett D.S."/>
            <person name="Martin F."/>
        </authorList>
    </citation>
    <scope>NUCLEOTIDE SEQUENCE [LARGE SCALE GENOMIC DNA]</scope>
    <source>
        <strain evidence="4">UH-Slu-Lm8-n1</strain>
    </source>
</reference>
<feature type="region of interest" description="Disordered" evidence="1">
    <location>
        <begin position="231"/>
        <end position="268"/>
    </location>
</feature>
<reference evidence="3 4" key="1">
    <citation type="submission" date="2014-04" db="EMBL/GenBank/DDBJ databases">
        <authorList>
            <consortium name="DOE Joint Genome Institute"/>
            <person name="Kuo A."/>
            <person name="Ruytinx J."/>
            <person name="Rineau F."/>
            <person name="Colpaert J."/>
            <person name="Kohler A."/>
            <person name="Nagy L.G."/>
            <person name="Floudas D."/>
            <person name="Copeland A."/>
            <person name="Barry K.W."/>
            <person name="Cichocki N."/>
            <person name="Veneault-Fourrey C."/>
            <person name="LaButti K."/>
            <person name="Lindquist E.A."/>
            <person name="Lipzen A."/>
            <person name="Lundell T."/>
            <person name="Morin E."/>
            <person name="Murat C."/>
            <person name="Sun H."/>
            <person name="Tunlid A."/>
            <person name="Henrissat B."/>
            <person name="Grigoriev I.V."/>
            <person name="Hibbett D.S."/>
            <person name="Martin F."/>
            <person name="Nordberg H.P."/>
            <person name="Cantor M.N."/>
            <person name="Hua S.X."/>
        </authorList>
    </citation>
    <scope>NUCLEOTIDE SEQUENCE [LARGE SCALE GENOMIC DNA]</scope>
    <source>
        <strain evidence="3 4">UH-Slu-Lm8-n1</strain>
    </source>
</reference>
<evidence type="ECO:0000313" key="4">
    <source>
        <dbReference type="Proteomes" id="UP000054485"/>
    </source>
</evidence>